<dbReference type="Proteomes" id="UP000008550">
    <property type="component" value="Chromosome"/>
</dbReference>
<dbReference type="eggNOG" id="ENOG502ZNXD">
    <property type="taxonomic scope" value="Bacteria"/>
</dbReference>
<dbReference type="AlphaFoldDB" id="B0TIG3"/>
<evidence type="ECO:0000313" key="2">
    <source>
        <dbReference type="Proteomes" id="UP000008550"/>
    </source>
</evidence>
<protein>
    <submittedName>
        <fullName evidence="1">Conserved domain protein</fullName>
    </submittedName>
</protein>
<gene>
    <name evidence="1" type="ORF">HM1_3146</name>
</gene>
<keyword evidence="2" id="KW-1185">Reference proteome</keyword>
<proteinExistence type="predicted"/>
<dbReference type="HOGENOM" id="CLU_2935362_0_0_9"/>
<name>B0TIG3_HELMI</name>
<organism evidence="1 2">
    <name type="scientific">Heliobacterium modesticaldum (strain ATCC 51547 / Ice1)</name>
    <dbReference type="NCBI Taxonomy" id="498761"/>
    <lineage>
        <taxon>Bacteria</taxon>
        <taxon>Bacillati</taxon>
        <taxon>Bacillota</taxon>
        <taxon>Clostridia</taxon>
        <taxon>Eubacteriales</taxon>
        <taxon>Heliobacteriaceae</taxon>
        <taxon>Heliomicrobium</taxon>
    </lineage>
</organism>
<accession>B0TIG3</accession>
<reference evidence="1 2" key="1">
    <citation type="journal article" date="2008" name="J. Bacteriol.">
        <title>The genome of Heliobacterium modesticaldum, a phototrophic representative of the Firmicutes containing the simplest photosynthetic apparatus.</title>
        <authorList>
            <person name="Sattley W.M."/>
            <person name="Madigan M.T."/>
            <person name="Swingley W.D."/>
            <person name="Cheung P.C."/>
            <person name="Clocksin K.M."/>
            <person name="Conrad A.L."/>
            <person name="Dejesa L.C."/>
            <person name="Honchak B.M."/>
            <person name="Jung D.O."/>
            <person name="Karbach L.E."/>
            <person name="Kurdoglu A."/>
            <person name="Lahiri S."/>
            <person name="Mastrian S.D."/>
            <person name="Page L.E."/>
            <person name="Taylor H.L."/>
            <person name="Wang Z.T."/>
            <person name="Raymond J."/>
            <person name="Chen M."/>
            <person name="Blankenship R.E."/>
            <person name="Touchman J.W."/>
        </authorList>
    </citation>
    <scope>NUCLEOTIDE SEQUENCE [LARGE SCALE GENOMIC DNA]</scope>
    <source>
        <strain evidence="2">ATCC 51547 / Ice1</strain>
    </source>
</reference>
<dbReference type="EMBL" id="CP000930">
    <property type="protein sequence ID" value="ABZ84904.1"/>
    <property type="molecule type" value="Genomic_DNA"/>
</dbReference>
<sequence>MQVERRAEVSAEALSGGRVSNAWITCLRVGDNSPKGLLIPHNVVRGHPRITKGAIRCQMGPRPIS</sequence>
<dbReference type="KEGG" id="hmo:HM1_3146"/>
<evidence type="ECO:0000313" key="1">
    <source>
        <dbReference type="EMBL" id="ABZ84904.1"/>
    </source>
</evidence>
<dbReference type="STRING" id="498761.HM1_3146"/>